<feature type="region of interest" description="Disordered" evidence="1">
    <location>
        <begin position="159"/>
        <end position="215"/>
    </location>
</feature>
<organism evidence="3 4">
    <name type="scientific">Pelagomonas calceolata</name>
    <dbReference type="NCBI Taxonomy" id="35677"/>
    <lineage>
        <taxon>Eukaryota</taxon>
        <taxon>Sar</taxon>
        <taxon>Stramenopiles</taxon>
        <taxon>Ochrophyta</taxon>
        <taxon>Pelagophyceae</taxon>
        <taxon>Pelagomonadales</taxon>
        <taxon>Pelagomonadaceae</taxon>
        <taxon>Pelagomonas</taxon>
    </lineage>
</organism>
<feature type="compositionally biased region" description="Basic and acidic residues" evidence="1">
    <location>
        <begin position="64"/>
        <end position="84"/>
    </location>
</feature>
<proteinExistence type="predicted"/>
<dbReference type="InterPro" id="IPR013087">
    <property type="entry name" value="Znf_C2H2_type"/>
</dbReference>
<dbReference type="SUPFAM" id="SSF57667">
    <property type="entry name" value="beta-beta-alpha zinc fingers"/>
    <property type="match status" value="1"/>
</dbReference>
<dbReference type="OrthoDB" id="4822at2759"/>
<dbReference type="InterPro" id="IPR000467">
    <property type="entry name" value="G_patch_dom"/>
</dbReference>
<name>A0A8J2S4U2_9STRA</name>
<feature type="compositionally biased region" description="Basic and acidic residues" evidence="1">
    <location>
        <begin position="159"/>
        <end position="188"/>
    </location>
</feature>
<dbReference type="GO" id="GO:0003676">
    <property type="term" value="F:nucleic acid binding"/>
    <property type="evidence" value="ECO:0007669"/>
    <property type="project" value="InterPro"/>
</dbReference>
<dbReference type="AlphaFoldDB" id="A0A8J2S4U2"/>
<dbReference type="EMBL" id="CAKKNE010000001">
    <property type="protein sequence ID" value="CAH0364728.1"/>
    <property type="molecule type" value="Genomic_DNA"/>
</dbReference>
<evidence type="ECO:0000313" key="3">
    <source>
        <dbReference type="EMBL" id="CAH0364728.1"/>
    </source>
</evidence>
<dbReference type="PANTHER" id="PTHR47251">
    <property type="entry name" value="FINGER DOMAIN PROTEIN, PUTATIVE (AFU_ORTHOLOGUE AFUA_3G04180)-RELATED"/>
    <property type="match status" value="1"/>
</dbReference>
<feature type="compositionally biased region" description="Basic and acidic residues" evidence="1">
    <location>
        <begin position="91"/>
        <end position="116"/>
    </location>
</feature>
<dbReference type="SMART" id="SM00443">
    <property type="entry name" value="G_patch"/>
    <property type="match status" value="1"/>
</dbReference>
<evidence type="ECO:0000259" key="2">
    <source>
        <dbReference type="PROSITE" id="PS50174"/>
    </source>
</evidence>
<feature type="domain" description="G-patch" evidence="2">
    <location>
        <begin position="32"/>
        <end position="80"/>
    </location>
</feature>
<evidence type="ECO:0000256" key="1">
    <source>
        <dbReference type="SAM" id="MobiDB-lite"/>
    </source>
</evidence>
<reference evidence="3" key="1">
    <citation type="submission" date="2021-11" db="EMBL/GenBank/DDBJ databases">
        <authorList>
            <consortium name="Genoscope - CEA"/>
            <person name="William W."/>
        </authorList>
    </citation>
    <scope>NUCLEOTIDE SEQUENCE</scope>
</reference>
<dbReference type="Pfam" id="PF01585">
    <property type="entry name" value="G-patch"/>
    <property type="match status" value="1"/>
</dbReference>
<dbReference type="PROSITE" id="PS50174">
    <property type="entry name" value="G_PATCH"/>
    <property type="match status" value="1"/>
</dbReference>
<dbReference type="PANTHER" id="PTHR47251:SF1">
    <property type="entry name" value="FINGER DOMAIN PROTEIN, PUTATIVE (AFU_ORTHOLOGUE AFUA_3G04180)-RELATED"/>
    <property type="match status" value="1"/>
</dbReference>
<feature type="region of interest" description="Disordered" evidence="1">
    <location>
        <begin position="1"/>
        <end position="116"/>
    </location>
</feature>
<dbReference type="PROSITE" id="PS00028">
    <property type="entry name" value="ZINC_FINGER_C2H2_1"/>
    <property type="match status" value="1"/>
</dbReference>
<accession>A0A8J2S4U2</accession>
<keyword evidence="4" id="KW-1185">Reference proteome</keyword>
<protein>
    <recommendedName>
        <fullName evidence="2">G-patch domain-containing protein</fullName>
    </recommendedName>
</protein>
<dbReference type="Proteomes" id="UP000789595">
    <property type="component" value="Unassembled WGS sequence"/>
</dbReference>
<dbReference type="InterPro" id="IPR036236">
    <property type="entry name" value="Znf_C2H2_sf"/>
</dbReference>
<evidence type="ECO:0000313" key="4">
    <source>
        <dbReference type="Proteomes" id="UP000789595"/>
    </source>
</evidence>
<gene>
    <name evidence="3" type="ORF">PECAL_1P11070</name>
</gene>
<comment type="caution">
    <text evidence="3">The sequence shown here is derived from an EMBL/GenBank/DDBJ whole genome shotgun (WGS) entry which is preliminary data.</text>
</comment>
<sequence length="243" mass="27066">MSRFDRKPTNAAEKPPTDAPAPAQLDPDHIDASNEGFKMLKSMGWTEGEGLGKQSKGDALPLSERIREEARREGLGRSKQEAEMLSKATTRKRDESDDEAARKKRKEVGEEQKRRDEVLAEQHRNFYCACCDKQYTTVSEFSAHLSSYDHHHRKRFAEMREAEKARNADATAEKRSREEARRERELQKQIRAAAAAAPAPAPAPAPASTGYATAPLPGFSGFQTKKLPGAAPIKFSLDFGKKL</sequence>